<gene>
    <name evidence="3" type="ORF">HLH33_00655</name>
</gene>
<sequence length="932" mass="101342">MSENNAVRIDRSGRLTANKWPRNDHDEGPDEDYMTQAEIIRFPELDYDPDRYASELRHDADDKAASAPRRLTAGRSAHGGAAPAPANLARERAGRGRNRQQQPANAQASNGVVAIVPAPPPFLDDFGWMSPPPVSVHVYTNRAGLPVAAILRVMDAENSGLRFQPIVYGSRGGNEPKWRPVKAADLDGILSRADVKSRPLYGLHDLELHPDRPVVFVSDEAAADSARDKLPGHVIVTALGGKRGFPRADWEPLFDRHVVIWPTAGDSGARDALDLADAIKAARDEWGEARGTTLAVRLPESVRDGWTFADEDVGLDAAAIIETAVKPEDAFTPALVLPRGYSMERDGLYHIAPSRKQDEADTYTQVTTIPFDVVAEVDNSADDDSGLLLTWTGREGYREYVVSRADASSRGHDLMRPLASRGFMYDVKAEMFFRNFIVNTRHRRLVRLVDRSGWHVASSGQRTFVMPGGEMIGPSNAEVLFRAGKGDAAKLAAPYAPSGTLREWQDSIASQADGNDRLILAICAALASPLLVLMEAPGGGFHFWGESSIGKSTLMFIAISVWGSNALKNEWKSTDNATEGMAERASEVGLFLDESTNVRGRIMGDIIYMLANGAGKNRASRDTSVRPTKTFSVFFVSAGEKAVETAIAEDDADITGGQDVRMPSIPADTESGFGVFRNLHGAEPTHNMPAAGVFADTLNDATKRYHGTAGRHFINALAARVQGDDLAEFREGFQRHINAFLNEFIQEGDSPQVVRVAKRFAFAAAVGETAIEAGTLPWAPGTAIWGAGQSFVDWLTARGGAGDRESIQAIKHVRSMLFRHGETRFTPIVRDSDLDKSDLGRIVHDRLGFRQATDGGHNYYIPVRDWDAFCRGVDPKKAADALDAAGALMPADGRNLAKKLRLPGMGPNPIRCYVITPALFQDCGEDDGTPPF</sequence>
<protein>
    <submittedName>
        <fullName evidence="3">DUF927 domain-containing protein</fullName>
    </submittedName>
</protein>
<dbReference type="EMBL" id="JABEQG010000001">
    <property type="protein sequence ID" value="MBB2154830.1"/>
    <property type="molecule type" value="Genomic_DNA"/>
</dbReference>
<comment type="caution">
    <text evidence="3">The sequence shown here is derived from an EMBL/GenBank/DDBJ whole genome shotgun (WGS) entry which is preliminary data.</text>
</comment>
<feature type="domain" description="DUF927" evidence="2">
    <location>
        <begin position="342"/>
        <end position="629"/>
    </location>
</feature>
<name>A0A7W4FBR2_GLUDI</name>
<organism evidence="3 4">
    <name type="scientific">Gluconacetobacter diazotrophicus</name>
    <name type="common">Acetobacter diazotrophicus</name>
    <dbReference type="NCBI Taxonomy" id="33996"/>
    <lineage>
        <taxon>Bacteria</taxon>
        <taxon>Pseudomonadati</taxon>
        <taxon>Pseudomonadota</taxon>
        <taxon>Alphaproteobacteria</taxon>
        <taxon>Acetobacterales</taxon>
        <taxon>Acetobacteraceae</taxon>
        <taxon>Gluconacetobacter</taxon>
    </lineage>
</organism>
<dbReference type="Proteomes" id="UP000550787">
    <property type="component" value="Unassembled WGS sequence"/>
</dbReference>
<dbReference type="InterPro" id="IPR009270">
    <property type="entry name" value="DUF927"/>
</dbReference>
<reference evidence="3 4" key="1">
    <citation type="submission" date="2020-04" db="EMBL/GenBank/DDBJ databases">
        <title>Description of novel Gluconacetobacter.</title>
        <authorList>
            <person name="Sombolestani A."/>
        </authorList>
    </citation>
    <scope>NUCLEOTIDE SEQUENCE [LARGE SCALE GENOMIC DNA]</scope>
    <source>
        <strain evidence="3 4">LMG 7603</strain>
    </source>
</reference>
<feature type="region of interest" description="Disordered" evidence="1">
    <location>
        <begin position="1"/>
        <end position="33"/>
    </location>
</feature>
<proteinExistence type="predicted"/>
<evidence type="ECO:0000256" key="1">
    <source>
        <dbReference type="SAM" id="MobiDB-lite"/>
    </source>
</evidence>
<dbReference type="Pfam" id="PF06048">
    <property type="entry name" value="DUF927"/>
    <property type="match status" value="1"/>
</dbReference>
<feature type="compositionally biased region" description="Low complexity" evidence="1">
    <location>
        <begin position="99"/>
        <end position="111"/>
    </location>
</feature>
<evidence type="ECO:0000313" key="4">
    <source>
        <dbReference type="Proteomes" id="UP000550787"/>
    </source>
</evidence>
<accession>A0A7W4FBR2</accession>
<feature type="region of interest" description="Disordered" evidence="1">
    <location>
        <begin position="50"/>
        <end position="111"/>
    </location>
</feature>
<dbReference type="RefSeq" id="WP_183115256.1">
    <property type="nucleotide sequence ID" value="NZ_JABEQG010000001.1"/>
</dbReference>
<evidence type="ECO:0000313" key="3">
    <source>
        <dbReference type="EMBL" id="MBB2154830.1"/>
    </source>
</evidence>
<feature type="compositionally biased region" description="Basic and acidic residues" evidence="1">
    <location>
        <begin position="50"/>
        <end position="64"/>
    </location>
</feature>
<dbReference type="AlphaFoldDB" id="A0A7W4FBR2"/>
<evidence type="ECO:0000259" key="2">
    <source>
        <dbReference type="Pfam" id="PF06048"/>
    </source>
</evidence>